<dbReference type="RefSeq" id="WP_164433017.1">
    <property type="nucleotide sequence ID" value="NZ_JAAIKT010000051.1"/>
</dbReference>
<evidence type="ECO:0000256" key="1">
    <source>
        <dbReference type="SAM" id="MobiDB-lite"/>
    </source>
</evidence>
<dbReference type="Proteomes" id="UP000476310">
    <property type="component" value="Unassembled WGS sequence"/>
</dbReference>
<reference evidence="2" key="1">
    <citation type="submission" date="2020-02" db="EMBL/GenBank/DDBJ databases">
        <title>A new Streptomyces sp. for controlling soil-borne diseases.</title>
        <authorList>
            <person name="Li X."/>
            <person name="Tian Y."/>
            <person name="Gao K."/>
        </authorList>
    </citation>
    <scope>NUCLEOTIDE SEQUENCE [LARGE SCALE GENOMIC DNA]</scope>
    <source>
        <strain evidence="2">0250</strain>
    </source>
</reference>
<dbReference type="EMBL" id="JAAIKT010000051">
    <property type="protein sequence ID" value="NEW74996.1"/>
    <property type="molecule type" value="Genomic_DNA"/>
</dbReference>
<proteinExistence type="predicted"/>
<feature type="region of interest" description="Disordered" evidence="1">
    <location>
        <begin position="207"/>
        <end position="249"/>
    </location>
</feature>
<keyword evidence="3" id="KW-1185">Reference proteome</keyword>
<organism evidence="2 3">
    <name type="scientific">Streptomyces rhizosphaericus</name>
    <dbReference type="NCBI Taxonomy" id="114699"/>
    <lineage>
        <taxon>Bacteria</taxon>
        <taxon>Bacillati</taxon>
        <taxon>Actinomycetota</taxon>
        <taxon>Actinomycetes</taxon>
        <taxon>Kitasatosporales</taxon>
        <taxon>Streptomycetaceae</taxon>
        <taxon>Streptomyces</taxon>
        <taxon>Streptomyces violaceusniger group</taxon>
    </lineage>
</organism>
<accession>A0A6G4ANF7</accession>
<gene>
    <name evidence="2" type="ORF">G4H13_32695</name>
</gene>
<feature type="region of interest" description="Disordered" evidence="1">
    <location>
        <begin position="1"/>
        <end position="41"/>
    </location>
</feature>
<sequence>MQGIDPAPASGARREGHAPAAPDPAPDYTPRRSAMAEGPATIENCAEDYKTGTTARASIDRHARNAARRLGRGTTALAVIAALAGIALTGCSSDSGDTAKRIVESAEPSATGDSADPSTPDVPTGEPDDSPGDGMIALALDDTASYEDGVEISLSDFKRGISSEWAAPGDTPYVQFSITVENTGNDTADLSGITLDCQREDSTGEEIFDTDKGLDGIPTTHVLPGRTVTTPAACPPVRPRPAAARRARA</sequence>
<feature type="region of interest" description="Disordered" evidence="1">
    <location>
        <begin position="92"/>
        <end position="134"/>
    </location>
</feature>
<evidence type="ECO:0000313" key="3">
    <source>
        <dbReference type="Proteomes" id="UP000476310"/>
    </source>
</evidence>
<evidence type="ECO:0008006" key="4">
    <source>
        <dbReference type="Google" id="ProtNLM"/>
    </source>
</evidence>
<protein>
    <recommendedName>
        <fullName evidence="4">DUF4352 domain-containing protein</fullName>
    </recommendedName>
</protein>
<comment type="caution">
    <text evidence="2">The sequence shown here is derived from an EMBL/GenBank/DDBJ whole genome shotgun (WGS) entry which is preliminary data.</text>
</comment>
<dbReference type="AlphaFoldDB" id="A0A6G4ANF7"/>
<evidence type="ECO:0000313" key="2">
    <source>
        <dbReference type="EMBL" id="NEW74996.1"/>
    </source>
</evidence>
<name>A0A6G4ANF7_9ACTN</name>